<comment type="caution">
    <text evidence="2">The sequence shown here is derived from an EMBL/GenBank/DDBJ whole genome shotgun (WGS) entry which is preliminary data.</text>
</comment>
<keyword evidence="1" id="KW-0812">Transmembrane</keyword>
<proteinExistence type="predicted"/>
<dbReference type="EMBL" id="WNZX01000003">
    <property type="protein sequence ID" value="MUG70188.1"/>
    <property type="molecule type" value="Genomic_DNA"/>
</dbReference>
<keyword evidence="1" id="KW-0472">Membrane</keyword>
<accession>A0A7X2Z8C7</accession>
<feature type="transmembrane region" description="Helical" evidence="1">
    <location>
        <begin position="101"/>
        <end position="119"/>
    </location>
</feature>
<feature type="transmembrane region" description="Helical" evidence="1">
    <location>
        <begin position="34"/>
        <end position="55"/>
    </location>
</feature>
<keyword evidence="3" id="KW-1185">Reference proteome</keyword>
<protein>
    <submittedName>
        <fullName evidence="2">DUF2569 family protein</fullName>
    </submittedName>
</protein>
<keyword evidence="1" id="KW-1133">Transmembrane helix</keyword>
<evidence type="ECO:0000256" key="1">
    <source>
        <dbReference type="SAM" id="Phobius"/>
    </source>
</evidence>
<dbReference type="Proteomes" id="UP000450917">
    <property type="component" value="Unassembled WGS sequence"/>
</dbReference>
<reference evidence="2 3" key="1">
    <citation type="submission" date="2019-11" db="EMBL/GenBank/DDBJ databases">
        <title>Draft genome sequences of five Paenibacillus species of dairy origin.</title>
        <authorList>
            <person name="Olajide A.M."/>
            <person name="Chen S."/>
            <person name="Lapointe G."/>
        </authorList>
    </citation>
    <scope>NUCLEOTIDE SEQUENCE [LARGE SCALE GENOMIC DNA]</scope>
    <source>
        <strain evidence="2 3">2CS3</strain>
    </source>
</reference>
<sequence>MVSSQNDLQEGSPGNLAQTQLTDTNQVFAGIRGWLSLPAVGLVYSLAATLVSLFMSDSNAAVSKPLYYFSYTLSLLSIPVYLILIAKWWKRSRTLPNLMKAYYLVNIGASLMIAMYLYAVQKESIDEMKLAANTGLTVIVSWIWMMYFHISKRVKATFTE</sequence>
<gene>
    <name evidence="2" type="ORF">GNP93_05785</name>
</gene>
<evidence type="ECO:0000313" key="2">
    <source>
        <dbReference type="EMBL" id="MUG70188.1"/>
    </source>
</evidence>
<dbReference type="AlphaFoldDB" id="A0A7X2Z8C7"/>
<dbReference type="RefSeq" id="WP_054797259.1">
    <property type="nucleotide sequence ID" value="NZ_JARTHJ010000171.1"/>
</dbReference>
<evidence type="ECO:0000313" key="3">
    <source>
        <dbReference type="Proteomes" id="UP000450917"/>
    </source>
</evidence>
<feature type="transmembrane region" description="Helical" evidence="1">
    <location>
        <begin position="131"/>
        <end position="150"/>
    </location>
</feature>
<name>A0A7X2Z8C7_9BACL</name>
<feature type="transmembrane region" description="Helical" evidence="1">
    <location>
        <begin position="67"/>
        <end position="89"/>
    </location>
</feature>
<dbReference type="Pfam" id="PF10754">
    <property type="entry name" value="DUF2569"/>
    <property type="match status" value="1"/>
</dbReference>
<organism evidence="2 3">
    <name type="scientific">Paenibacillus validus</name>
    <dbReference type="NCBI Taxonomy" id="44253"/>
    <lineage>
        <taxon>Bacteria</taxon>
        <taxon>Bacillati</taxon>
        <taxon>Bacillota</taxon>
        <taxon>Bacilli</taxon>
        <taxon>Bacillales</taxon>
        <taxon>Paenibacillaceae</taxon>
        <taxon>Paenibacillus</taxon>
    </lineage>
</organism>
<dbReference type="InterPro" id="IPR019690">
    <property type="entry name" value="DUF2569"/>
</dbReference>